<protein>
    <submittedName>
        <fullName evidence="1">Uncharacterized protein</fullName>
    </submittedName>
</protein>
<dbReference type="OrthoDB" id="799018at2"/>
<dbReference type="EMBL" id="QGNZ01000003">
    <property type="protein sequence ID" value="PWS27134.1"/>
    <property type="molecule type" value="Genomic_DNA"/>
</dbReference>
<evidence type="ECO:0000313" key="2">
    <source>
        <dbReference type="Proteomes" id="UP000245379"/>
    </source>
</evidence>
<accession>A0A317EKN0</accession>
<gene>
    <name evidence="1" type="ORF">DHW03_14120</name>
</gene>
<name>A0A317EKN0_9SPHI</name>
<dbReference type="AlphaFoldDB" id="A0A317EKN0"/>
<keyword evidence="2" id="KW-1185">Reference proteome</keyword>
<sequence>MKKEDVALQAKVYLYHLNNANKENGIKKGEGWKFSQVTDAGRLAIEHDYYPTVSHQIEHKELQDFADNVMLYLKTNHPDIQVPDPSIPIEKDSEFLIAYSPSRIRR</sequence>
<dbReference type="Proteomes" id="UP000245379">
    <property type="component" value="Unassembled WGS sequence"/>
</dbReference>
<dbReference type="RefSeq" id="WP_109926468.1">
    <property type="nucleotide sequence ID" value="NZ_QGNZ01000003.1"/>
</dbReference>
<comment type="caution">
    <text evidence="1">The sequence shown here is derived from an EMBL/GenBank/DDBJ whole genome shotgun (WGS) entry which is preliminary data.</text>
</comment>
<evidence type="ECO:0000313" key="1">
    <source>
        <dbReference type="EMBL" id="PWS27134.1"/>
    </source>
</evidence>
<organism evidence="1 2">
    <name type="scientific">Pedobacter yonginense</name>
    <dbReference type="NCBI Taxonomy" id="651869"/>
    <lineage>
        <taxon>Bacteria</taxon>
        <taxon>Pseudomonadati</taxon>
        <taxon>Bacteroidota</taxon>
        <taxon>Sphingobacteriia</taxon>
        <taxon>Sphingobacteriales</taxon>
        <taxon>Sphingobacteriaceae</taxon>
        <taxon>Pedobacter</taxon>
    </lineage>
</organism>
<reference evidence="1 2" key="1">
    <citation type="submission" date="2018-05" db="EMBL/GenBank/DDBJ databases">
        <title>Pedobacter paludis sp. nov., isolated from wetland soil.</title>
        <authorList>
            <person name="Zhang Y."/>
            <person name="Wang G."/>
        </authorList>
    </citation>
    <scope>NUCLEOTIDE SEQUENCE [LARGE SCALE GENOMIC DNA]</scope>
    <source>
        <strain evidence="1 2">KCTC22721</strain>
    </source>
</reference>
<proteinExistence type="predicted"/>